<feature type="transmembrane region" description="Helical" evidence="2">
    <location>
        <begin position="72"/>
        <end position="93"/>
    </location>
</feature>
<evidence type="ECO:0000313" key="4">
    <source>
        <dbReference type="Proteomes" id="UP000238312"/>
    </source>
</evidence>
<evidence type="ECO:0000313" key="3">
    <source>
        <dbReference type="EMBL" id="PRX60347.1"/>
    </source>
</evidence>
<keyword evidence="2" id="KW-0812">Transmembrane</keyword>
<dbReference type="RefSeq" id="WP_106247070.1">
    <property type="nucleotide sequence ID" value="NZ_JBFAIB010000005.1"/>
</dbReference>
<dbReference type="EMBL" id="PVNG01000017">
    <property type="protein sequence ID" value="PRX60347.1"/>
    <property type="molecule type" value="Genomic_DNA"/>
</dbReference>
<protein>
    <submittedName>
        <fullName evidence="3">Uncharacterized protein</fullName>
    </submittedName>
</protein>
<evidence type="ECO:0000256" key="2">
    <source>
        <dbReference type="SAM" id="Phobius"/>
    </source>
</evidence>
<accession>A0A2T0MQH3</accession>
<feature type="region of interest" description="Disordered" evidence="1">
    <location>
        <begin position="146"/>
        <end position="170"/>
    </location>
</feature>
<dbReference type="AlphaFoldDB" id="A0A2T0MQH3"/>
<keyword evidence="2" id="KW-1133">Transmembrane helix</keyword>
<gene>
    <name evidence="3" type="ORF">B0I32_117114</name>
</gene>
<feature type="compositionally biased region" description="Polar residues" evidence="1">
    <location>
        <begin position="150"/>
        <end position="161"/>
    </location>
</feature>
<name>A0A2T0MQH3_9ACTN</name>
<comment type="caution">
    <text evidence="3">The sequence shown here is derived from an EMBL/GenBank/DDBJ whole genome shotgun (WGS) entry which is preliminary data.</text>
</comment>
<feature type="transmembrane region" description="Helical" evidence="2">
    <location>
        <begin position="47"/>
        <end position="65"/>
    </location>
</feature>
<proteinExistence type="predicted"/>
<evidence type="ECO:0000256" key="1">
    <source>
        <dbReference type="SAM" id="MobiDB-lite"/>
    </source>
</evidence>
<sequence>MTELATPVGAGAQAPRAFAVTGQRAVAWACTVVAGVAAVWAGSLLGWWWSPFACGLVVGFAARPLRCRRRSAIAAAALIALAGWGLPLLWRVLDGEPVGAAARTAAALAGLPPAPVLVVSATMLTAVCQSLAGAWLGWALGVDRPPADQGESNAQADQDGSTAPGDPSEA</sequence>
<organism evidence="3 4">
    <name type="scientific">Nonomuraea fuscirosea</name>
    <dbReference type="NCBI Taxonomy" id="1291556"/>
    <lineage>
        <taxon>Bacteria</taxon>
        <taxon>Bacillati</taxon>
        <taxon>Actinomycetota</taxon>
        <taxon>Actinomycetes</taxon>
        <taxon>Streptosporangiales</taxon>
        <taxon>Streptosporangiaceae</taxon>
        <taxon>Nonomuraea</taxon>
    </lineage>
</organism>
<reference evidence="3 4" key="1">
    <citation type="submission" date="2018-03" db="EMBL/GenBank/DDBJ databases">
        <title>Genomic Encyclopedia of Type Strains, Phase III (KMG-III): the genomes of soil and plant-associated and newly described type strains.</title>
        <authorList>
            <person name="Whitman W."/>
        </authorList>
    </citation>
    <scope>NUCLEOTIDE SEQUENCE [LARGE SCALE GENOMIC DNA]</scope>
    <source>
        <strain evidence="3 4">CGMCC 4.7104</strain>
    </source>
</reference>
<dbReference type="Proteomes" id="UP000238312">
    <property type="component" value="Unassembled WGS sequence"/>
</dbReference>
<keyword evidence="2" id="KW-0472">Membrane</keyword>
<keyword evidence="4" id="KW-1185">Reference proteome</keyword>
<feature type="transmembrane region" description="Helical" evidence="2">
    <location>
        <begin position="113"/>
        <end position="136"/>
    </location>
</feature>